<reference evidence="1" key="1">
    <citation type="submission" date="2022-04" db="EMBL/GenBank/DDBJ databases">
        <title>Chromosome-scale genome assembly of Holotrichia oblita Faldermann.</title>
        <authorList>
            <person name="Rongchong L."/>
        </authorList>
    </citation>
    <scope>NUCLEOTIDE SEQUENCE</scope>
    <source>
        <strain evidence="1">81SQS9</strain>
    </source>
</reference>
<evidence type="ECO:0000313" key="1">
    <source>
        <dbReference type="EMBL" id="KAI4459055.1"/>
    </source>
</evidence>
<sequence>MERKLRYLEKEIKKDGIPMLDTGENPEAPQPREMIDLEATFEKLENELREVNQNAEALKRNFLELTELKQILQLLFITSNSFPEKSHEPEEFYPCFVAGVILRERIPAFERMLWRACRGNVFLRQAEIETPLEDPSTVSIRCFKYRSPLFNSTQHFQGDQVFKSVFIIFFQGDQLKTRVKKICEGFRATLYPCPEAPGDRREMAMGVMTRIEDLNTERSGSSVPPILNKMETCEDPPTYNHTNKFTNAFQNLIDSYGIASYREMNPAPYTIITFPFLFAVMFGDCGHGLIMASFALWMVLKEKPLAAKKIESEVILI</sequence>
<name>A0ACB9SWY2_HOLOL</name>
<evidence type="ECO:0000313" key="2">
    <source>
        <dbReference type="Proteomes" id="UP001056778"/>
    </source>
</evidence>
<gene>
    <name evidence="1" type="ORF">MML48_6g00014681</name>
</gene>
<dbReference type="EMBL" id="CM043020">
    <property type="protein sequence ID" value="KAI4459055.1"/>
    <property type="molecule type" value="Genomic_DNA"/>
</dbReference>
<keyword evidence="2" id="KW-1185">Reference proteome</keyword>
<comment type="caution">
    <text evidence="1">The sequence shown here is derived from an EMBL/GenBank/DDBJ whole genome shotgun (WGS) entry which is preliminary data.</text>
</comment>
<dbReference type="Proteomes" id="UP001056778">
    <property type="component" value="Chromosome 6"/>
</dbReference>
<protein>
    <submittedName>
        <fullName evidence="1">Vacuolar proton atpase</fullName>
    </submittedName>
</protein>
<proteinExistence type="predicted"/>
<accession>A0ACB9SWY2</accession>
<organism evidence="1 2">
    <name type="scientific">Holotrichia oblita</name>
    <name type="common">Chafer beetle</name>
    <dbReference type="NCBI Taxonomy" id="644536"/>
    <lineage>
        <taxon>Eukaryota</taxon>
        <taxon>Metazoa</taxon>
        <taxon>Ecdysozoa</taxon>
        <taxon>Arthropoda</taxon>
        <taxon>Hexapoda</taxon>
        <taxon>Insecta</taxon>
        <taxon>Pterygota</taxon>
        <taxon>Neoptera</taxon>
        <taxon>Endopterygota</taxon>
        <taxon>Coleoptera</taxon>
        <taxon>Polyphaga</taxon>
        <taxon>Scarabaeiformia</taxon>
        <taxon>Scarabaeidae</taxon>
        <taxon>Melolonthinae</taxon>
        <taxon>Holotrichia</taxon>
    </lineage>
</organism>